<sequence>DKEIFPRFRRNSALRRSGCVDVLDKLHQWLYGFILLRLDNLRLRLRGISMRRR</sequence>
<dbReference type="AlphaFoldDB" id="X1EA86"/>
<comment type="caution">
    <text evidence="1">The sequence shown here is derived from an EMBL/GenBank/DDBJ whole genome shotgun (WGS) entry which is preliminary data.</text>
</comment>
<dbReference type="EMBL" id="BART01038427">
    <property type="protein sequence ID" value="GAH05578.1"/>
    <property type="molecule type" value="Genomic_DNA"/>
</dbReference>
<accession>X1EA86</accession>
<name>X1EA86_9ZZZZ</name>
<evidence type="ECO:0000313" key="1">
    <source>
        <dbReference type="EMBL" id="GAH05578.1"/>
    </source>
</evidence>
<gene>
    <name evidence="1" type="ORF">S01H4_63738</name>
</gene>
<proteinExistence type="predicted"/>
<protein>
    <submittedName>
        <fullName evidence="1">Uncharacterized protein</fullName>
    </submittedName>
</protein>
<reference evidence="1" key="1">
    <citation type="journal article" date="2014" name="Front. Microbiol.">
        <title>High frequency of phylogenetically diverse reductive dehalogenase-homologous genes in deep subseafloor sedimentary metagenomes.</title>
        <authorList>
            <person name="Kawai M."/>
            <person name="Futagami T."/>
            <person name="Toyoda A."/>
            <person name="Takaki Y."/>
            <person name="Nishi S."/>
            <person name="Hori S."/>
            <person name="Arai W."/>
            <person name="Tsubouchi T."/>
            <person name="Morono Y."/>
            <person name="Uchiyama I."/>
            <person name="Ito T."/>
            <person name="Fujiyama A."/>
            <person name="Inagaki F."/>
            <person name="Takami H."/>
        </authorList>
    </citation>
    <scope>NUCLEOTIDE SEQUENCE</scope>
    <source>
        <strain evidence="1">Expedition CK06-06</strain>
    </source>
</reference>
<feature type="non-terminal residue" evidence="1">
    <location>
        <position position="1"/>
    </location>
</feature>
<organism evidence="1">
    <name type="scientific">marine sediment metagenome</name>
    <dbReference type="NCBI Taxonomy" id="412755"/>
    <lineage>
        <taxon>unclassified sequences</taxon>
        <taxon>metagenomes</taxon>
        <taxon>ecological metagenomes</taxon>
    </lineage>
</organism>